<dbReference type="InParanoid" id="G0QLL5"/>
<dbReference type="EC" id="1.14.13.100" evidence="3"/>
<dbReference type="Pfam" id="PF00787">
    <property type="entry name" value="PX"/>
    <property type="match status" value="1"/>
</dbReference>
<feature type="domain" description="PX" evidence="2">
    <location>
        <begin position="1"/>
        <end position="109"/>
    </location>
</feature>
<dbReference type="eggNOG" id="KOG2273">
    <property type="taxonomic scope" value="Eukaryota"/>
</dbReference>
<evidence type="ECO:0000256" key="1">
    <source>
        <dbReference type="SAM" id="Coils"/>
    </source>
</evidence>
<dbReference type="GO" id="GO:0005768">
    <property type="term" value="C:endosome"/>
    <property type="evidence" value="ECO:0007669"/>
    <property type="project" value="TreeGrafter"/>
</dbReference>
<organism evidence="3 4">
    <name type="scientific">Ichthyophthirius multifiliis</name>
    <name type="common">White spot disease agent</name>
    <name type="synonym">Ich</name>
    <dbReference type="NCBI Taxonomy" id="5932"/>
    <lineage>
        <taxon>Eukaryota</taxon>
        <taxon>Sar</taxon>
        <taxon>Alveolata</taxon>
        <taxon>Ciliophora</taxon>
        <taxon>Intramacronucleata</taxon>
        <taxon>Oligohymenophorea</taxon>
        <taxon>Hymenostomatida</taxon>
        <taxon>Ophryoglenina</taxon>
        <taxon>Ichthyophthirius</taxon>
    </lineage>
</organism>
<proteinExistence type="predicted"/>
<dbReference type="SUPFAM" id="SSF64268">
    <property type="entry name" value="PX domain"/>
    <property type="match status" value="1"/>
</dbReference>
<dbReference type="InterPro" id="IPR036871">
    <property type="entry name" value="PX_dom_sf"/>
</dbReference>
<sequence>IQVYISEAVQREGLKYFTYGVTGQDKDGKFEVYRRYSDFYHFRQLLVSLWPGCFIPPLPSKKVIGNKETRFLEDRRKFLQYFMVKLSNLPYLWYSEEIKQFIRNNNNQDFEKIITNMPKQSNDDIINKYKTTFSYLSGKEINGELNMKILTFKNFLKVAVSNLKKMKCFCRQLSLSKEKFDQQFNLVSTKILPEYEMQSILEYAQKNENYLIFNNNQILSNNLIEIQDQSKQNEFEIITDMIRMELKEVEAFLEILQQKEDLEEKKNKSQIKVKSEQAEQSKLQAGKTTFKSLFSTGSKEDKVQKLEKSIEETQHELDNYSLLVDLVTIIIGYILQCFKYSF</sequence>
<dbReference type="GO" id="GO:0016491">
    <property type="term" value="F:oxidoreductase activity"/>
    <property type="evidence" value="ECO:0007669"/>
    <property type="project" value="UniProtKB-KW"/>
</dbReference>
<protein>
    <submittedName>
        <fullName evidence="3">PX domain protein</fullName>
        <ecNumber evidence="3">1.14.13.100</ecNumber>
    </submittedName>
</protein>
<dbReference type="EMBL" id="GL983279">
    <property type="protein sequence ID" value="EGR33888.1"/>
    <property type="molecule type" value="Genomic_DNA"/>
</dbReference>
<dbReference type="InterPro" id="IPR001683">
    <property type="entry name" value="PX_dom"/>
</dbReference>
<dbReference type="PANTHER" id="PTHR10555">
    <property type="entry name" value="SORTING NEXIN"/>
    <property type="match status" value="1"/>
</dbReference>
<name>G0QLL5_ICHMU</name>
<gene>
    <name evidence="3" type="ORF">IMG5_032680</name>
</gene>
<dbReference type="GeneID" id="14910076"/>
<dbReference type="CDD" id="cd06093">
    <property type="entry name" value="PX_domain"/>
    <property type="match status" value="1"/>
</dbReference>
<dbReference type="PANTHER" id="PTHR10555:SF170">
    <property type="entry name" value="FI18122P1"/>
    <property type="match status" value="1"/>
</dbReference>
<keyword evidence="4" id="KW-1185">Reference proteome</keyword>
<feature type="non-terminal residue" evidence="3">
    <location>
        <position position="1"/>
    </location>
</feature>
<evidence type="ECO:0000313" key="3">
    <source>
        <dbReference type="EMBL" id="EGR33888.1"/>
    </source>
</evidence>
<dbReference type="STRING" id="857967.G0QLL5"/>
<keyword evidence="3" id="KW-0560">Oxidoreductase</keyword>
<dbReference type="OMA" id="QNFQEQM"/>
<keyword evidence="1" id="KW-0175">Coiled coil</keyword>
<accession>G0QLL5</accession>
<dbReference type="Gene3D" id="3.30.1520.10">
    <property type="entry name" value="Phox-like domain"/>
    <property type="match status" value="1"/>
</dbReference>
<feature type="coiled-coil region" evidence="1">
    <location>
        <begin position="259"/>
        <end position="323"/>
    </location>
</feature>
<dbReference type="GO" id="GO:0035091">
    <property type="term" value="F:phosphatidylinositol binding"/>
    <property type="evidence" value="ECO:0007669"/>
    <property type="project" value="InterPro"/>
</dbReference>
<evidence type="ECO:0000313" key="4">
    <source>
        <dbReference type="Proteomes" id="UP000008983"/>
    </source>
</evidence>
<reference evidence="3 4" key="1">
    <citation type="submission" date="2011-07" db="EMBL/GenBank/DDBJ databases">
        <authorList>
            <person name="Coyne R."/>
            <person name="Brami D."/>
            <person name="Johnson J."/>
            <person name="Hostetler J."/>
            <person name="Hannick L."/>
            <person name="Clark T."/>
            <person name="Cassidy-Hanley D."/>
            <person name="Inman J."/>
        </authorList>
    </citation>
    <scope>NUCLEOTIDE SEQUENCE [LARGE SCALE GENOMIC DNA]</scope>
    <source>
        <strain evidence="3 4">G5</strain>
    </source>
</reference>
<dbReference type="SMART" id="SM00312">
    <property type="entry name" value="PX"/>
    <property type="match status" value="1"/>
</dbReference>
<dbReference type="PROSITE" id="PS50195">
    <property type="entry name" value="PX"/>
    <property type="match status" value="1"/>
</dbReference>
<dbReference type="OrthoDB" id="289314at2759"/>
<evidence type="ECO:0000259" key="2">
    <source>
        <dbReference type="PROSITE" id="PS50195"/>
    </source>
</evidence>
<dbReference type="RefSeq" id="XP_004039112.1">
    <property type="nucleotide sequence ID" value="XM_004039064.1"/>
</dbReference>
<dbReference type="AlphaFoldDB" id="G0QLL5"/>
<dbReference type="Proteomes" id="UP000008983">
    <property type="component" value="Unassembled WGS sequence"/>
</dbReference>